<dbReference type="EMBL" id="MU128957">
    <property type="protein sequence ID" value="KAF9514768.1"/>
    <property type="molecule type" value="Genomic_DNA"/>
</dbReference>
<name>A0A9P6AZA3_9AGAM</name>
<protein>
    <submittedName>
        <fullName evidence="2">Uncharacterized protein</fullName>
    </submittedName>
</protein>
<accession>A0A9P6AZA3</accession>
<sequence length="180" mass="19872">MPSTIQTSWRTKQVTTYGRRNKNVVPVFDIDDPKTASNAESISYVEDIVLSPESVQSRPKPKAKRVQNLVASHSQGSTHSPASSKKHSDRGARLYYDGPPSPRRPSLSVTPGRVPLAAKGDANTFDSPRIETVRGTALKQKFVNTSPARKASKKAVTLNILRDSRKDFLPHPFNGTPRRK</sequence>
<proteinExistence type="predicted"/>
<gene>
    <name evidence="2" type="ORF">BS47DRAFT_840834</name>
</gene>
<evidence type="ECO:0000256" key="1">
    <source>
        <dbReference type="SAM" id="MobiDB-lite"/>
    </source>
</evidence>
<keyword evidence="3" id="KW-1185">Reference proteome</keyword>
<feature type="compositionally biased region" description="Polar residues" evidence="1">
    <location>
        <begin position="69"/>
        <end position="83"/>
    </location>
</feature>
<evidence type="ECO:0000313" key="3">
    <source>
        <dbReference type="Proteomes" id="UP000886523"/>
    </source>
</evidence>
<comment type="caution">
    <text evidence="2">The sequence shown here is derived from an EMBL/GenBank/DDBJ whole genome shotgun (WGS) entry which is preliminary data.</text>
</comment>
<organism evidence="2 3">
    <name type="scientific">Hydnum rufescens UP504</name>
    <dbReference type="NCBI Taxonomy" id="1448309"/>
    <lineage>
        <taxon>Eukaryota</taxon>
        <taxon>Fungi</taxon>
        <taxon>Dikarya</taxon>
        <taxon>Basidiomycota</taxon>
        <taxon>Agaricomycotina</taxon>
        <taxon>Agaricomycetes</taxon>
        <taxon>Cantharellales</taxon>
        <taxon>Hydnaceae</taxon>
        <taxon>Hydnum</taxon>
    </lineage>
</organism>
<dbReference type="AlphaFoldDB" id="A0A9P6AZA3"/>
<dbReference type="Proteomes" id="UP000886523">
    <property type="component" value="Unassembled WGS sequence"/>
</dbReference>
<evidence type="ECO:0000313" key="2">
    <source>
        <dbReference type="EMBL" id="KAF9514768.1"/>
    </source>
</evidence>
<reference evidence="2" key="1">
    <citation type="journal article" date="2020" name="Nat. Commun.">
        <title>Large-scale genome sequencing of mycorrhizal fungi provides insights into the early evolution of symbiotic traits.</title>
        <authorList>
            <person name="Miyauchi S."/>
            <person name="Kiss E."/>
            <person name="Kuo A."/>
            <person name="Drula E."/>
            <person name="Kohler A."/>
            <person name="Sanchez-Garcia M."/>
            <person name="Morin E."/>
            <person name="Andreopoulos B."/>
            <person name="Barry K.W."/>
            <person name="Bonito G."/>
            <person name="Buee M."/>
            <person name="Carver A."/>
            <person name="Chen C."/>
            <person name="Cichocki N."/>
            <person name="Clum A."/>
            <person name="Culley D."/>
            <person name="Crous P.W."/>
            <person name="Fauchery L."/>
            <person name="Girlanda M."/>
            <person name="Hayes R.D."/>
            <person name="Keri Z."/>
            <person name="LaButti K."/>
            <person name="Lipzen A."/>
            <person name="Lombard V."/>
            <person name="Magnuson J."/>
            <person name="Maillard F."/>
            <person name="Murat C."/>
            <person name="Nolan M."/>
            <person name="Ohm R.A."/>
            <person name="Pangilinan J."/>
            <person name="Pereira M.F."/>
            <person name="Perotto S."/>
            <person name="Peter M."/>
            <person name="Pfister S."/>
            <person name="Riley R."/>
            <person name="Sitrit Y."/>
            <person name="Stielow J.B."/>
            <person name="Szollosi G."/>
            <person name="Zifcakova L."/>
            <person name="Stursova M."/>
            <person name="Spatafora J.W."/>
            <person name="Tedersoo L."/>
            <person name="Vaario L.M."/>
            <person name="Yamada A."/>
            <person name="Yan M."/>
            <person name="Wang P."/>
            <person name="Xu J."/>
            <person name="Bruns T."/>
            <person name="Baldrian P."/>
            <person name="Vilgalys R."/>
            <person name="Dunand C."/>
            <person name="Henrissat B."/>
            <person name="Grigoriev I.V."/>
            <person name="Hibbett D."/>
            <person name="Nagy L.G."/>
            <person name="Martin F.M."/>
        </authorList>
    </citation>
    <scope>NUCLEOTIDE SEQUENCE</scope>
    <source>
        <strain evidence="2">UP504</strain>
    </source>
</reference>
<feature type="region of interest" description="Disordered" evidence="1">
    <location>
        <begin position="51"/>
        <end position="128"/>
    </location>
</feature>